<dbReference type="EMBL" id="JBHLXH010000001">
    <property type="protein sequence ID" value="MFC0221980.1"/>
    <property type="molecule type" value="Genomic_DNA"/>
</dbReference>
<evidence type="ECO:0000313" key="3">
    <source>
        <dbReference type="Proteomes" id="UP001589698"/>
    </source>
</evidence>
<evidence type="ECO:0000256" key="1">
    <source>
        <dbReference type="SAM" id="SignalP"/>
    </source>
</evidence>
<feature type="chain" id="PRO_5047027258" description="Lipoprotein" evidence="1">
    <location>
        <begin position="31"/>
        <end position="231"/>
    </location>
</feature>
<evidence type="ECO:0000313" key="2">
    <source>
        <dbReference type="EMBL" id="MFC0221980.1"/>
    </source>
</evidence>
<keyword evidence="1" id="KW-0732">Signal</keyword>
<keyword evidence="3" id="KW-1185">Reference proteome</keyword>
<dbReference type="PROSITE" id="PS51257">
    <property type="entry name" value="PROKAR_LIPOPROTEIN"/>
    <property type="match status" value="1"/>
</dbReference>
<organism evidence="2 3">
    <name type="scientific">Nocardioides zeicaulis</name>
    <dbReference type="NCBI Taxonomy" id="1776857"/>
    <lineage>
        <taxon>Bacteria</taxon>
        <taxon>Bacillati</taxon>
        <taxon>Actinomycetota</taxon>
        <taxon>Actinomycetes</taxon>
        <taxon>Propionibacteriales</taxon>
        <taxon>Nocardioidaceae</taxon>
        <taxon>Nocardioides</taxon>
    </lineage>
</organism>
<accession>A0ABV6DZ28</accession>
<proteinExistence type="predicted"/>
<evidence type="ECO:0008006" key="4">
    <source>
        <dbReference type="Google" id="ProtNLM"/>
    </source>
</evidence>
<sequence length="231" mass="24312">MRQQSTIRARLVTAATTVAAGLLLSSCAGASPGVAAKVGDDELTVREVDAAAGRMCTALGDQFAAQSTVLPMSFVRQGTLQLMILRAQALAVADQYGLEPGSSYNNDVAQRQRTASAMPDDVQDTYVELTSANALATDIVNQVGEIVLDEQGVTDPTDEQVTQAGVDVFNQWPDSHGIDIDPRYGLESSDGVLKPVDTNTSVAVGEVARKGLETEPDAAFARTLPLTQRCG</sequence>
<reference evidence="2 3" key="1">
    <citation type="submission" date="2024-09" db="EMBL/GenBank/DDBJ databases">
        <authorList>
            <person name="Sun Q."/>
            <person name="Mori K."/>
        </authorList>
    </citation>
    <scope>NUCLEOTIDE SEQUENCE [LARGE SCALE GENOMIC DNA]</scope>
    <source>
        <strain evidence="2 3">CCM 8654</strain>
    </source>
</reference>
<comment type="caution">
    <text evidence="2">The sequence shown here is derived from an EMBL/GenBank/DDBJ whole genome shotgun (WGS) entry which is preliminary data.</text>
</comment>
<name>A0ABV6DZ28_9ACTN</name>
<protein>
    <recommendedName>
        <fullName evidence="4">Lipoprotein</fullName>
    </recommendedName>
</protein>
<gene>
    <name evidence="2" type="ORF">ACFFJG_05765</name>
</gene>
<dbReference type="Proteomes" id="UP001589698">
    <property type="component" value="Unassembled WGS sequence"/>
</dbReference>
<dbReference type="RefSeq" id="WP_378517643.1">
    <property type="nucleotide sequence ID" value="NZ_CBCSDI010000009.1"/>
</dbReference>
<feature type="signal peptide" evidence="1">
    <location>
        <begin position="1"/>
        <end position="30"/>
    </location>
</feature>